<proteinExistence type="predicted"/>
<reference evidence="2" key="1">
    <citation type="submission" date="2022-06" db="EMBL/GenBank/DDBJ databases">
        <title>Aquibacillus sp. a new bacterium isolated from soil saline samples.</title>
        <authorList>
            <person name="Galisteo C."/>
            <person name="De La Haba R."/>
            <person name="Sanchez-Porro C."/>
            <person name="Ventosa A."/>
        </authorList>
    </citation>
    <scope>NUCLEOTIDE SEQUENCE</scope>
    <source>
        <strain evidence="2">3ASR75-11</strain>
    </source>
</reference>
<protein>
    <submittedName>
        <fullName evidence="2">Hemerythrin domain-containing protein</fullName>
    </submittedName>
</protein>
<comment type="caution">
    <text evidence="2">The sequence shown here is derived from an EMBL/GenBank/DDBJ whole genome shotgun (WGS) entry which is preliminary data.</text>
</comment>
<dbReference type="Proteomes" id="UP001145050">
    <property type="component" value="Unassembled WGS sequence"/>
</dbReference>
<feature type="domain" description="Hemerythrin-like" evidence="1">
    <location>
        <begin position="28"/>
        <end position="135"/>
    </location>
</feature>
<dbReference type="EMBL" id="JAMQKB010000012">
    <property type="protein sequence ID" value="MDC3425204.1"/>
    <property type="molecule type" value="Genomic_DNA"/>
</dbReference>
<evidence type="ECO:0000313" key="3">
    <source>
        <dbReference type="Proteomes" id="UP001145050"/>
    </source>
</evidence>
<evidence type="ECO:0000313" key="2">
    <source>
        <dbReference type="EMBL" id="MDC3425204.1"/>
    </source>
</evidence>
<accession>A0A9X3WXJ5</accession>
<dbReference type="InterPro" id="IPR012312">
    <property type="entry name" value="Hemerythrin-like"/>
</dbReference>
<dbReference type="AlphaFoldDB" id="A0A9X3WXJ5"/>
<dbReference type="RefSeq" id="WP_272437009.1">
    <property type="nucleotide sequence ID" value="NZ_JAMQKB010000012.1"/>
</dbReference>
<name>A0A9X3WXJ5_9BACI</name>
<keyword evidence="3" id="KW-1185">Reference proteome</keyword>
<gene>
    <name evidence="2" type="ORF">NC797_11885</name>
</gene>
<sequence length="154" mass="18221">MEKKRRGLKRHKALRPLSHHHNQALFVALKLKRVGTEKSRFSVEEVREEVQLFWEPGGREHFREEEEILLTTYAQYASIDDKQISDMLLEHVKIGALMNKLLKADDDDPFELMHELGTLLETHIRKEERIIFPMIERALPEDKMNELAPYLHVN</sequence>
<evidence type="ECO:0000259" key="1">
    <source>
        <dbReference type="Pfam" id="PF01814"/>
    </source>
</evidence>
<dbReference type="Pfam" id="PF01814">
    <property type="entry name" value="Hemerythrin"/>
    <property type="match status" value="1"/>
</dbReference>
<organism evidence="2 3">
    <name type="scientific">Terrihalobacillus insolitus</name>
    <dbReference type="NCBI Taxonomy" id="2950438"/>
    <lineage>
        <taxon>Bacteria</taxon>
        <taxon>Bacillati</taxon>
        <taxon>Bacillota</taxon>
        <taxon>Bacilli</taxon>
        <taxon>Bacillales</taxon>
        <taxon>Bacillaceae</taxon>
        <taxon>Terrihalobacillus</taxon>
    </lineage>
</organism>
<dbReference type="Gene3D" id="1.20.120.520">
    <property type="entry name" value="nmb1532 protein domain like"/>
    <property type="match status" value="1"/>
</dbReference>